<organism evidence="2 3">
    <name type="scientific">Candida glabrata</name>
    <name type="common">Yeast</name>
    <name type="synonym">Torulopsis glabrata</name>
    <dbReference type="NCBI Taxonomy" id="5478"/>
    <lineage>
        <taxon>Eukaryota</taxon>
        <taxon>Fungi</taxon>
        <taxon>Dikarya</taxon>
        <taxon>Ascomycota</taxon>
        <taxon>Saccharomycotina</taxon>
        <taxon>Saccharomycetes</taxon>
        <taxon>Saccharomycetales</taxon>
        <taxon>Saccharomycetaceae</taxon>
        <taxon>Nakaseomyces</taxon>
    </lineage>
</organism>
<feature type="region of interest" description="Disordered" evidence="1">
    <location>
        <begin position="295"/>
        <end position="414"/>
    </location>
</feature>
<reference evidence="2 3" key="1">
    <citation type="submission" date="2015-10" db="EMBL/GenBank/DDBJ databases">
        <title>Draft genomes sequences of Candida glabrata isolates 1A, 1B, 2A, 2B, 3A and 3B.</title>
        <authorList>
            <person name="Haavelsrud O.E."/>
            <person name="Gaustad P."/>
        </authorList>
    </citation>
    <scope>NUCLEOTIDE SEQUENCE [LARGE SCALE GENOMIC DNA]</scope>
    <source>
        <strain evidence="2">910700640</strain>
    </source>
</reference>
<dbReference type="GO" id="GO:0042802">
    <property type="term" value="F:identical protein binding"/>
    <property type="evidence" value="ECO:0007669"/>
    <property type="project" value="EnsemblFungi"/>
</dbReference>
<sequence>MNGKEENFKSPARYAAHLSEFYPLVNGESHGQMSNKEDMHTPDRRSYLEEPITPRSQMHTRRTSSVASGVSSISDIQSFVTKRDVKLTSDALKELHETSYRFSKALNSVATEANAMAKSLESIARLKGCGDDIAQNLLSAGGLFYLVGNHDLIMANYLDEYLGENLLKDIDEFKVDSKTLENSFKAKSKSETVKLRLQEKHNRQLGKRKIRNLLAYRESLLSLQNTLDDLETLKHNYYVDSYELVESTCCKVLGKVASLSRAQLEISENIARKGWAGGGLDNLLQVSDDQYNKDTMDTEEEQDNPTAAQPTLTKTQSDNGGRASLSPSQTGLRSPIKAIQEGSIKTNDQSSLLRGDESQDQEAQNSIDRESENNYDVTENSFSLPPTRKDDLEDAGSSENILSGLDKLKIDEED</sequence>
<accession>A0A0W0DE21</accession>
<dbReference type="VEuPathDB" id="FungiDB:CAGL0K11363g"/>
<proteinExistence type="predicted"/>
<comment type="caution">
    <text evidence="2">The sequence shown here is derived from an EMBL/GenBank/DDBJ whole genome shotgun (WGS) entry which is preliminary data.</text>
</comment>
<feature type="compositionally biased region" description="Polar residues" evidence="1">
    <location>
        <begin position="374"/>
        <end position="384"/>
    </location>
</feature>
<evidence type="ECO:0000313" key="2">
    <source>
        <dbReference type="EMBL" id="KTB02170.1"/>
    </source>
</evidence>
<dbReference type="InterPro" id="IPR027267">
    <property type="entry name" value="AH/BAR_dom_sf"/>
</dbReference>
<dbReference type="EMBL" id="LLZZ01000126">
    <property type="protein sequence ID" value="KTB02170.1"/>
    <property type="molecule type" value="Genomic_DNA"/>
</dbReference>
<dbReference type="VEuPathDB" id="FungiDB:GVI51_K11187"/>
<protein>
    <submittedName>
        <fullName evidence="2">Protein IVY1</fullName>
    </submittedName>
</protein>
<dbReference type="InterPro" id="IPR037470">
    <property type="entry name" value="IVY1"/>
</dbReference>
<evidence type="ECO:0000256" key="1">
    <source>
        <dbReference type="SAM" id="MobiDB-lite"/>
    </source>
</evidence>
<feature type="compositionally biased region" description="Polar residues" evidence="1">
    <location>
        <begin position="343"/>
        <end position="352"/>
    </location>
</feature>
<dbReference type="Proteomes" id="UP000054886">
    <property type="component" value="Unassembled WGS sequence"/>
</dbReference>
<feature type="compositionally biased region" description="Polar residues" evidence="1">
    <location>
        <begin position="304"/>
        <end position="332"/>
    </location>
</feature>
<dbReference type="VEuPathDB" id="FungiDB:B1J91_K11363g"/>
<dbReference type="VEuPathDB" id="FungiDB:GWK60_K11143"/>
<name>A0A0W0DE21_CANGB</name>
<dbReference type="PANTHER" id="PTHR38407">
    <property type="entry name" value="PROTEIN IVY1"/>
    <property type="match status" value="1"/>
</dbReference>
<gene>
    <name evidence="2" type="ORF">AO440_003729</name>
</gene>
<dbReference type="PANTHER" id="PTHR38407:SF1">
    <property type="entry name" value="PROTEIN IVY1"/>
    <property type="match status" value="1"/>
</dbReference>
<dbReference type="Gene3D" id="1.20.1270.60">
    <property type="entry name" value="Arfaptin homology (AH) domain/BAR domain"/>
    <property type="match status" value="1"/>
</dbReference>
<dbReference type="GO" id="GO:0042144">
    <property type="term" value="P:vacuole fusion, non-autophagic"/>
    <property type="evidence" value="ECO:0007669"/>
    <property type="project" value="EnsemblFungi"/>
</dbReference>
<evidence type="ECO:0000313" key="3">
    <source>
        <dbReference type="Proteomes" id="UP000054886"/>
    </source>
</evidence>
<dbReference type="GO" id="GO:0045121">
    <property type="term" value="C:membrane raft"/>
    <property type="evidence" value="ECO:0007669"/>
    <property type="project" value="EnsemblFungi"/>
</dbReference>
<dbReference type="GO" id="GO:0000329">
    <property type="term" value="C:fungal-type vacuole membrane"/>
    <property type="evidence" value="ECO:0007669"/>
    <property type="project" value="EnsemblFungi"/>
</dbReference>
<dbReference type="AlphaFoldDB" id="A0A0W0DE21"/>
<dbReference type="GO" id="GO:0005543">
    <property type="term" value="F:phospholipid binding"/>
    <property type="evidence" value="ECO:0007669"/>
    <property type="project" value="EnsemblFungi"/>
</dbReference>